<accession>A0A848L5C1</accession>
<organism evidence="2 3">
    <name type="scientific">Gordonia asplenii</name>
    <dbReference type="NCBI Taxonomy" id="2725283"/>
    <lineage>
        <taxon>Bacteria</taxon>
        <taxon>Bacillati</taxon>
        <taxon>Actinomycetota</taxon>
        <taxon>Actinomycetes</taxon>
        <taxon>Mycobacteriales</taxon>
        <taxon>Gordoniaceae</taxon>
        <taxon>Gordonia</taxon>
    </lineage>
</organism>
<proteinExistence type="predicted"/>
<dbReference type="InterPro" id="IPR036390">
    <property type="entry name" value="WH_DNA-bd_sf"/>
</dbReference>
<dbReference type="InterPro" id="IPR015797">
    <property type="entry name" value="NUDIX_hydrolase-like_dom_sf"/>
</dbReference>
<dbReference type="Pfam" id="PF21906">
    <property type="entry name" value="WHD_NrtR"/>
    <property type="match status" value="1"/>
</dbReference>
<dbReference type="CDD" id="cd18873">
    <property type="entry name" value="NUDIX_NadM_like"/>
    <property type="match status" value="1"/>
</dbReference>
<keyword evidence="3" id="KW-1185">Reference proteome</keyword>
<evidence type="ECO:0000313" key="2">
    <source>
        <dbReference type="EMBL" id="NMO04225.1"/>
    </source>
</evidence>
<comment type="caution">
    <text evidence="2">The sequence shown here is derived from an EMBL/GenBank/DDBJ whole genome shotgun (WGS) entry which is preliminary data.</text>
</comment>
<dbReference type="InterPro" id="IPR036388">
    <property type="entry name" value="WH-like_DNA-bd_sf"/>
</dbReference>
<reference evidence="2 3" key="1">
    <citation type="submission" date="2020-04" db="EMBL/GenBank/DDBJ databases">
        <title>Gordonia sp. nov. TBRC 11910.</title>
        <authorList>
            <person name="Suriyachadkun C."/>
        </authorList>
    </citation>
    <scope>NUCLEOTIDE SEQUENCE [LARGE SCALE GENOMIC DNA]</scope>
    <source>
        <strain evidence="2 3">TBRC 11910</strain>
    </source>
</reference>
<dbReference type="Gene3D" id="3.90.79.10">
    <property type="entry name" value="Nucleoside Triphosphate Pyrophosphohydrolase"/>
    <property type="match status" value="1"/>
</dbReference>
<dbReference type="RefSeq" id="WP_170196727.1">
    <property type="nucleotide sequence ID" value="NZ_JABBNB010000032.1"/>
</dbReference>
<dbReference type="Proteomes" id="UP000550729">
    <property type="component" value="Unassembled WGS sequence"/>
</dbReference>
<sequence>MPVPTVVEVLSAVFQIGPTDECADTSTLRVLLRRIDDAWSLPGGGIDADEKLSDTVRHLLIAQTDERSVRHLEQLAVFSDPHRVAGSRTIASTYLGLVPSDAPPATPSAAAWHDVNSLPPLAFDHAKIVDAARHRLAAKLSYTNIAFALAPAEFPMSELSEIYGAALGYPVDTTNLLRILSRRGVIAATGTVRRNGRGGGRPPALYRFVDAELRVTDEFATLRPPL</sequence>
<protein>
    <submittedName>
        <fullName evidence="2">NUDIX hydrolase</fullName>
    </submittedName>
</protein>
<dbReference type="SUPFAM" id="SSF46785">
    <property type="entry name" value="Winged helix' DNA-binding domain"/>
    <property type="match status" value="1"/>
</dbReference>
<dbReference type="AlphaFoldDB" id="A0A848L5C1"/>
<keyword evidence="2" id="KW-0378">Hydrolase</keyword>
<feature type="domain" description="NrtR DNA-binding winged helix" evidence="1">
    <location>
        <begin position="146"/>
        <end position="208"/>
    </location>
</feature>
<evidence type="ECO:0000259" key="1">
    <source>
        <dbReference type="Pfam" id="PF21906"/>
    </source>
</evidence>
<dbReference type="GO" id="GO:0016787">
    <property type="term" value="F:hydrolase activity"/>
    <property type="evidence" value="ECO:0007669"/>
    <property type="project" value="UniProtKB-KW"/>
</dbReference>
<dbReference type="Gene3D" id="1.10.10.10">
    <property type="entry name" value="Winged helix-like DNA-binding domain superfamily/Winged helix DNA-binding domain"/>
    <property type="match status" value="1"/>
</dbReference>
<name>A0A848L5C1_9ACTN</name>
<dbReference type="SUPFAM" id="SSF55811">
    <property type="entry name" value="Nudix"/>
    <property type="match status" value="1"/>
</dbReference>
<dbReference type="EMBL" id="JABBNB010000032">
    <property type="protein sequence ID" value="NMO04225.1"/>
    <property type="molecule type" value="Genomic_DNA"/>
</dbReference>
<evidence type="ECO:0000313" key="3">
    <source>
        <dbReference type="Proteomes" id="UP000550729"/>
    </source>
</evidence>
<dbReference type="InterPro" id="IPR054105">
    <property type="entry name" value="WHD_NrtR"/>
</dbReference>
<gene>
    <name evidence="2" type="ORF">HH308_23690</name>
</gene>